<organism evidence="2 3">
    <name type="scientific">Araneus ventricosus</name>
    <name type="common">Orbweaver spider</name>
    <name type="synonym">Epeira ventricosa</name>
    <dbReference type="NCBI Taxonomy" id="182803"/>
    <lineage>
        <taxon>Eukaryota</taxon>
        <taxon>Metazoa</taxon>
        <taxon>Ecdysozoa</taxon>
        <taxon>Arthropoda</taxon>
        <taxon>Chelicerata</taxon>
        <taxon>Arachnida</taxon>
        <taxon>Araneae</taxon>
        <taxon>Araneomorphae</taxon>
        <taxon>Entelegynae</taxon>
        <taxon>Araneoidea</taxon>
        <taxon>Araneidae</taxon>
        <taxon>Araneus</taxon>
    </lineage>
</organism>
<keyword evidence="3" id="KW-1185">Reference proteome</keyword>
<proteinExistence type="predicted"/>
<dbReference type="Proteomes" id="UP000499080">
    <property type="component" value="Unassembled WGS sequence"/>
</dbReference>
<protein>
    <submittedName>
        <fullName evidence="2">Uncharacterized protein</fullName>
    </submittedName>
</protein>
<comment type="caution">
    <text evidence="2">The sequence shown here is derived from an EMBL/GenBank/DDBJ whole genome shotgun (WGS) entry which is preliminary data.</text>
</comment>
<evidence type="ECO:0000313" key="2">
    <source>
        <dbReference type="EMBL" id="GBL98310.1"/>
    </source>
</evidence>
<accession>A0A4Y2C1G4</accession>
<sequence length="118" mass="12380">MGCGASKSANARNDSSIDEVEAVTTSVTQIRDMAPAEVADTGVIKISTSVCFGSNDGAHDGDDVHGGGHDVHHDDGRDDGHGDDRDDGHDDDRGDGHDVRDDHDDGGRDDRGDDVSRL</sequence>
<dbReference type="AlphaFoldDB" id="A0A4Y2C1G4"/>
<name>A0A4Y2C1G4_ARAVE</name>
<feature type="compositionally biased region" description="Basic and acidic residues" evidence="1">
    <location>
        <begin position="57"/>
        <end position="118"/>
    </location>
</feature>
<evidence type="ECO:0000256" key="1">
    <source>
        <dbReference type="SAM" id="MobiDB-lite"/>
    </source>
</evidence>
<evidence type="ECO:0000313" key="3">
    <source>
        <dbReference type="Proteomes" id="UP000499080"/>
    </source>
</evidence>
<gene>
    <name evidence="2" type="ORF">AVEN_174099_1</name>
</gene>
<reference evidence="2 3" key="1">
    <citation type="journal article" date="2019" name="Sci. Rep.">
        <title>Orb-weaving spider Araneus ventricosus genome elucidates the spidroin gene catalogue.</title>
        <authorList>
            <person name="Kono N."/>
            <person name="Nakamura H."/>
            <person name="Ohtoshi R."/>
            <person name="Moran D.A.P."/>
            <person name="Shinohara A."/>
            <person name="Yoshida Y."/>
            <person name="Fujiwara M."/>
            <person name="Mori M."/>
            <person name="Tomita M."/>
            <person name="Arakawa K."/>
        </authorList>
    </citation>
    <scope>NUCLEOTIDE SEQUENCE [LARGE SCALE GENOMIC DNA]</scope>
</reference>
<dbReference type="OrthoDB" id="6436463at2759"/>
<feature type="region of interest" description="Disordered" evidence="1">
    <location>
        <begin position="50"/>
        <end position="118"/>
    </location>
</feature>
<dbReference type="EMBL" id="BGPR01000138">
    <property type="protein sequence ID" value="GBL98310.1"/>
    <property type="molecule type" value="Genomic_DNA"/>
</dbReference>